<feature type="transmembrane region" description="Helical" evidence="1">
    <location>
        <begin position="78"/>
        <end position="107"/>
    </location>
</feature>
<reference evidence="2 3" key="1">
    <citation type="submission" date="2017-09" db="EMBL/GenBank/DDBJ databases">
        <title>Depth-based differentiation of microbial function through sediment-hosted aquifers and enrichment of novel symbionts in the deep terrestrial subsurface.</title>
        <authorList>
            <person name="Probst A.J."/>
            <person name="Ladd B."/>
            <person name="Jarett J.K."/>
            <person name="Geller-Mcgrath D.E."/>
            <person name="Sieber C.M."/>
            <person name="Emerson J.B."/>
            <person name="Anantharaman K."/>
            <person name="Thomas B.C."/>
            <person name="Malmstrom R."/>
            <person name="Stieglmeier M."/>
            <person name="Klingl A."/>
            <person name="Woyke T."/>
            <person name="Ryan C.M."/>
            <person name="Banfield J.F."/>
        </authorList>
    </citation>
    <scope>NUCLEOTIDE SEQUENCE [LARGE SCALE GENOMIC DNA]</scope>
    <source>
        <strain evidence="2">CG11_big_fil_rev_8_21_14_0_20_36_20</strain>
    </source>
</reference>
<gene>
    <name evidence="2" type="ORF">COV55_02425</name>
</gene>
<dbReference type="AlphaFoldDB" id="A0A2H0ND30"/>
<name>A0A2H0ND30_9BACT</name>
<feature type="transmembrane region" description="Helical" evidence="1">
    <location>
        <begin position="20"/>
        <end position="38"/>
    </location>
</feature>
<organism evidence="2 3">
    <name type="scientific">Candidatus Komeilibacteria bacterium CG11_big_fil_rev_8_21_14_0_20_36_20</name>
    <dbReference type="NCBI Taxonomy" id="1974477"/>
    <lineage>
        <taxon>Bacteria</taxon>
        <taxon>Candidatus Komeiliibacteriota</taxon>
    </lineage>
</organism>
<accession>A0A2H0ND30</accession>
<feature type="transmembrane region" description="Helical" evidence="1">
    <location>
        <begin position="50"/>
        <end position="72"/>
    </location>
</feature>
<keyword evidence="1" id="KW-0812">Transmembrane</keyword>
<evidence type="ECO:0008006" key="4">
    <source>
        <dbReference type="Google" id="ProtNLM"/>
    </source>
</evidence>
<feature type="transmembrane region" description="Helical" evidence="1">
    <location>
        <begin position="167"/>
        <end position="189"/>
    </location>
</feature>
<evidence type="ECO:0000313" key="3">
    <source>
        <dbReference type="Proteomes" id="UP000230564"/>
    </source>
</evidence>
<feature type="transmembrane region" description="Helical" evidence="1">
    <location>
        <begin position="128"/>
        <end position="147"/>
    </location>
</feature>
<sequence length="324" mass="37032">MDSFYRKVYPLSWQIIKNNFSLLFFGMFASILGFHEVKTLFNLDSVSPDLLGSTLISWLSILKTFAVAQFTWSNLPVLLNVIAIFVLFAIIVILAISSQGALIYATIQKNNQKKGFKFTEAFRVGVEKFWPLFGLNILNTLIGYFFIVSVIKPLVDFLNHSNNEVVVYLLLAIIVFFILLPLVIVISFVTRYGAAYIITQNDTMTAAFIKGWTLFKINWLITVENAFFLLLITVLFYLVLFTALVFVFTPFLVLAYFMALNTIIFWLLMAIGSLVAVFLFILATSFFGAYYNIIWANVFLQLTKGKSHSKMHRLAHKHLPRLTK</sequence>
<evidence type="ECO:0000256" key="1">
    <source>
        <dbReference type="SAM" id="Phobius"/>
    </source>
</evidence>
<feature type="transmembrane region" description="Helical" evidence="1">
    <location>
        <begin position="263"/>
        <end position="291"/>
    </location>
</feature>
<keyword evidence="1" id="KW-0472">Membrane</keyword>
<evidence type="ECO:0000313" key="2">
    <source>
        <dbReference type="EMBL" id="PIR06803.1"/>
    </source>
</evidence>
<feature type="transmembrane region" description="Helical" evidence="1">
    <location>
        <begin position="226"/>
        <end position="257"/>
    </location>
</feature>
<comment type="caution">
    <text evidence="2">The sequence shown here is derived from an EMBL/GenBank/DDBJ whole genome shotgun (WGS) entry which is preliminary data.</text>
</comment>
<proteinExistence type="predicted"/>
<dbReference type="EMBL" id="PCWQ01000009">
    <property type="protein sequence ID" value="PIR06803.1"/>
    <property type="molecule type" value="Genomic_DNA"/>
</dbReference>
<protein>
    <recommendedName>
        <fullName evidence="4">Glycerophosphoryl diester phosphodiesterase membrane domain-containing protein</fullName>
    </recommendedName>
</protein>
<keyword evidence="1" id="KW-1133">Transmembrane helix</keyword>
<dbReference type="Proteomes" id="UP000230564">
    <property type="component" value="Unassembled WGS sequence"/>
</dbReference>